<feature type="region of interest" description="Disordered" evidence="1">
    <location>
        <begin position="42"/>
        <end position="62"/>
    </location>
</feature>
<gene>
    <name evidence="2" type="ORF">Hypma_013203</name>
</gene>
<sequence length="94" mass="10627">MNFSKRLHSGSRAALSESKLLPSRNKLRFTNHLLLYHHHDFEPEENGYTTEPPRDPRPVPSDDAHLALVQLVQLPRILSPADEGNFPYHSGGGF</sequence>
<protein>
    <submittedName>
        <fullName evidence="2">Uncharacterized protein</fullName>
    </submittedName>
</protein>
<accession>A0A369JEZ6</accession>
<dbReference type="EMBL" id="LUEZ02000076">
    <property type="protein sequence ID" value="RDB19770.1"/>
    <property type="molecule type" value="Genomic_DNA"/>
</dbReference>
<dbReference type="AlphaFoldDB" id="A0A369JEZ6"/>
<name>A0A369JEZ6_HYPMA</name>
<dbReference type="InParanoid" id="A0A369JEZ6"/>
<dbReference type="Proteomes" id="UP000076154">
    <property type="component" value="Unassembled WGS sequence"/>
</dbReference>
<reference evidence="2" key="1">
    <citation type="submission" date="2018-04" db="EMBL/GenBank/DDBJ databases">
        <title>Whole genome sequencing of Hypsizygus marmoreus.</title>
        <authorList>
            <person name="Choi I.-G."/>
            <person name="Min B."/>
            <person name="Kim J.-G."/>
            <person name="Kim S."/>
            <person name="Oh Y.-L."/>
            <person name="Kong W.-S."/>
            <person name="Park H."/>
            <person name="Jeong J."/>
            <person name="Song E.-S."/>
        </authorList>
    </citation>
    <scope>NUCLEOTIDE SEQUENCE [LARGE SCALE GENOMIC DNA]</scope>
    <source>
        <strain evidence="2">51987-8</strain>
    </source>
</reference>
<feature type="compositionally biased region" description="Basic and acidic residues" evidence="1">
    <location>
        <begin position="52"/>
        <end position="62"/>
    </location>
</feature>
<keyword evidence="3" id="KW-1185">Reference proteome</keyword>
<evidence type="ECO:0000256" key="1">
    <source>
        <dbReference type="SAM" id="MobiDB-lite"/>
    </source>
</evidence>
<comment type="caution">
    <text evidence="2">The sequence shown here is derived from an EMBL/GenBank/DDBJ whole genome shotgun (WGS) entry which is preliminary data.</text>
</comment>
<organism evidence="2 3">
    <name type="scientific">Hypsizygus marmoreus</name>
    <name type="common">White beech mushroom</name>
    <name type="synonym">Agaricus marmoreus</name>
    <dbReference type="NCBI Taxonomy" id="39966"/>
    <lineage>
        <taxon>Eukaryota</taxon>
        <taxon>Fungi</taxon>
        <taxon>Dikarya</taxon>
        <taxon>Basidiomycota</taxon>
        <taxon>Agaricomycotina</taxon>
        <taxon>Agaricomycetes</taxon>
        <taxon>Agaricomycetidae</taxon>
        <taxon>Agaricales</taxon>
        <taxon>Tricholomatineae</taxon>
        <taxon>Lyophyllaceae</taxon>
        <taxon>Hypsizygus</taxon>
    </lineage>
</organism>
<evidence type="ECO:0000313" key="3">
    <source>
        <dbReference type="Proteomes" id="UP000076154"/>
    </source>
</evidence>
<proteinExistence type="predicted"/>
<evidence type="ECO:0000313" key="2">
    <source>
        <dbReference type="EMBL" id="RDB19770.1"/>
    </source>
</evidence>